<evidence type="ECO:0000313" key="3">
    <source>
        <dbReference type="Proteomes" id="UP000033998"/>
    </source>
</evidence>
<protein>
    <recommendedName>
        <fullName evidence="4">Type IV pilus modification protein PilV</fullName>
    </recommendedName>
</protein>
<gene>
    <name evidence="2" type="ORF">UT27_C0008G0019</name>
</gene>
<keyword evidence="1" id="KW-0472">Membrane</keyword>
<evidence type="ECO:0000256" key="1">
    <source>
        <dbReference type="SAM" id="Phobius"/>
    </source>
</evidence>
<comment type="caution">
    <text evidence="2">The sequence shown here is derived from an EMBL/GenBank/DDBJ whole genome shotgun (WGS) entry which is preliminary data.</text>
</comment>
<accession>A0A837HQB0</accession>
<proteinExistence type="predicted"/>
<dbReference type="NCBIfam" id="TIGR02532">
    <property type="entry name" value="IV_pilin_GFxxxE"/>
    <property type="match status" value="1"/>
</dbReference>
<keyword evidence="1" id="KW-0812">Transmembrane</keyword>
<evidence type="ECO:0000313" key="2">
    <source>
        <dbReference type="EMBL" id="KKR01399.1"/>
    </source>
</evidence>
<keyword evidence="1" id="KW-1133">Transmembrane helix</keyword>
<sequence length="196" mass="21452">MKSFLKKNNKLNRAFTLVETLIAISIFSISVLALMSVLGQGISNTNYAKQKILASYLAQEGVEYIRNMRDTYVLYSATSTLGWSAFNTKLNDASCGGVNGCYFDNRNVSFSDTTMPMTDLILSACLSSGCPQGILLYDSSTGKYNYVSGTNSGFTRKIQISQPDGNQTKISSTVSWTQGSGVYSTTFSESLFNWVQ</sequence>
<dbReference type="InterPro" id="IPR012902">
    <property type="entry name" value="N_methyl_site"/>
</dbReference>
<name>A0A837HQB0_9BACT</name>
<organism evidence="2 3">
    <name type="scientific">Candidatus Nomurabacteria bacterium GW2011_GWD2_39_12</name>
    <dbReference type="NCBI Taxonomy" id="1618759"/>
    <lineage>
        <taxon>Bacteria</taxon>
        <taxon>Candidatus Nomuraibacteriota</taxon>
    </lineage>
</organism>
<dbReference type="Proteomes" id="UP000033998">
    <property type="component" value="Unassembled WGS sequence"/>
</dbReference>
<dbReference type="AlphaFoldDB" id="A0A837HQB0"/>
<reference evidence="2 3" key="1">
    <citation type="journal article" date="2015" name="Nature">
        <title>rRNA introns, odd ribosomes, and small enigmatic genomes across a large radiation of phyla.</title>
        <authorList>
            <person name="Brown C.T."/>
            <person name="Hug L.A."/>
            <person name="Thomas B.C."/>
            <person name="Sharon I."/>
            <person name="Castelle C.J."/>
            <person name="Singh A."/>
            <person name="Wilkins M.J."/>
            <person name="Williams K.H."/>
            <person name="Banfield J.F."/>
        </authorList>
    </citation>
    <scope>NUCLEOTIDE SEQUENCE [LARGE SCALE GENOMIC DNA]</scope>
</reference>
<dbReference type="Pfam" id="PF07963">
    <property type="entry name" value="N_methyl"/>
    <property type="match status" value="1"/>
</dbReference>
<feature type="transmembrane region" description="Helical" evidence="1">
    <location>
        <begin position="21"/>
        <end position="42"/>
    </location>
</feature>
<dbReference type="EMBL" id="LBWE01000008">
    <property type="protein sequence ID" value="KKR01399.1"/>
    <property type="molecule type" value="Genomic_DNA"/>
</dbReference>
<evidence type="ECO:0008006" key="4">
    <source>
        <dbReference type="Google" id="ProtNLM"/>
    </source>
</evidence>